<reference evidence="2" key="1">
    <citation type="submission" date="2022-04" db="EMBL/GenBank/DDBJ databases">
        <title>Carnegiea gigantea Genome sequencing and assembly v2.</title>
        <authorList>
            <person name="Copetti D."/>
            <person name="Sanderson M.J."/>
            <person name="Burquez A."/>
            <person name="Wojciechowski M.F."/>
        </authorList>
    </citation>
    <scope>NUCLEOTIDE SEQUENCE</scope>
    <source>
        <strain evidence="2">SGP5-SGP5p</strain>
        <tissue evidence="2">Aerial part</tissue>
    </source>
</reference>
<evidence type="ECO:0000256" key="1">
    <source>
        <dbReference type="SAM" id="MobiDB-lite"/>
    </source>
</evidence>
<feature type="compositionally biased region" description="Low complexity" evidence="1">
    <location>
        <begin position="133"/>
        <end position="146"/>
    </location>
</feature>
<evidence type="ECO:0000313" key="3">
    <source>
        <dbReference type="Proteomes" id="UP001153076"/>
    </source>
</evidence>
<organism evidence="2 3">
    <name type="scientific">Carnegiea gigantea</name>
    <dbReference type="NCBI Taxonomy" id="171969"/>
    <lineage>
        <taxon>Eukaryota</taxon>
        <taxon>Viridiplantae</taxon>
        <taxon>Streptophyta</taxon>
        <taxon>Embryophyta</taxon>
        <taxon>Tracheophyta</taxon>
        <taxon>Spermatophyta</taxon>
        <taxon>Magnoliopsida</taxon>
        <taxon>eudicotyledons</taxon>
        <taxon>Gunneridae</taxon>
        <taxon>Pentapetalae</taxon>
        <taxon>Caryophyllales</taxon>
        <taxon>Cactineae</taxon>
        <taxon>Cactaceae</taxon>
        <taxon>Cactoideae</taxon>
        <taxon>Echinocereeae</taxon>
        <taxon>Carnegiea</taxon>
    </lineage>
</organism>
<feature type="compositionally biased region" description="Low complexity" evidence="1">
    <location>
        <begin position="83"/>
        <end position="94"/>
    </location>
</feature>
<feature type="compositionally biased region" description="Polar residues" evidence="1">
    <location>
        <begin position="95"/>
        <end position="109"/>
    </location>
</feature>
<comment type="caution">
    <text evidence="2">The sequence shown here is derived from an EMBL/GenBank/DDBJ whole genome shotgun (WGS) entry which is preliminary data.</text>
</comment>
<protein>
    <submittedName>
        <fullName evidence="2">Uncharacterized protein</fullName>
    </submittedName>
</protein>
<dbReference type="AlphaFoldDB" id="A0A9Q1KJK9"/>
<evidence type="ECO:0000313" key="2">
    <source>
        <dbReference type="EMBL" id="KAJ8445616.1"/>
    </source>
</evidence>
<feature type="region of interest" description="Disordered" evidence="1">
    <location>
        <begin position="130"/>
        <end position="150"/>
    </location>
</feature>
<dbReference type="Proteomes" id="UP001153076">
    <property type="component" value="Unassembled WGS sequence"/>
</dbReference>
<sequence>MAHLEEIYAHFKDKESQDRMNGKSYNAILVQWVLDSGASHHMTNNDYILQNLVKLPKPIFITTVNKNRCTDPLDIVQSPTGLSPSSPDQSHSSSVQTGPNALGHSTPSTEACPIARTVDTSSHLQAYYEGKDTTVPSTGPGPVTKTRTAAPGQWELQNSKLVSRPQHNRRPPADLKDFICHAVASPYPLSSPLPGSSSGTPYLISNFLSYQKFSSSHRVVLTAITSHDEPKIFS</sequence>
<dbReference type="EMBL" id="JAKOGI010000075">
    <property type="protein sequence ID" value="KAJ8445616.1"/>
    <property type="molecule type" value="Genomic_DNA"/>
</dbReference>
<proteinExistence type="predicted"/>
<accession>A0A9Q1KJK9</accession>
<gene>
    <name evidence="2" type="ORF">Cgig2_018557</name>
</gene>
<feature type="region of interest" description="Disordered" evidence="1">
    <location>
        <begin position="71"/>
        <end position="110"/>
    </location>
</feature>
<name>A0A9Q1KJK9_9CARY</name>
<dbReference type="OrthoDB" id="414945at2759"/>
<keyword evidence="3" id="KW-1185">Reference proteome</keyword>